<dbReference type="RefSeq" id="WP_249700144.1">
    <property type="nucleotide sequence ID" value="NZ_JAMFLX010000017.1"/>
</dbReference>
<evidence type="ECO:0000256" key="2">
    <source>
        <dbReference type="ARBA" id="ARBA00022487"/>
    </source>
</evidence>
<dbReference type="GO" id="GO:0016787">
    <property type="term" value="F:hydrolase activity"/>
    <property type="evidence" value="ECO:0007669"/>
    <property type="project" value="UniProtKB-KW"/>
</dbReference>
<dbReference type="Gene3D" id="3.40.50.1820">
    <property type="entry name" value="alpha/beta hydrolase"/>
    <property type="match status" value="1"/>
</dbReference>
<dbReference type="PROSITE" id="PS01133">
    <property type="entry name" value="UPF0017"/>
    <property type="match status" value="1"/>
</dbReference>
<evidence type="ECO:0000313" key="5">
    <source>
        <dbReference type="EMBL" id="MCL6270845.1"/>
    </source>
</evidence>
<evidence type="ECO:0000259" key="4">
    <source>
        <dbReference type="Pfam" id="PF00561"/>
    </source>
</evidence>
<evidence type="ECO:0000256" key="3">
    <source>
        <dbReference type="ARBA" id="ARBA00022801"/>
    </source>
</evidence>
<keyword evidence="3 5" id="KW-0378">Hydrolase</keyword>
<accession>A0ABT0PHJ1</accession>
<comment type="caution">
    <text evidence="5">The sequence shown here is derived from an EMBL/GenBank/DDBJ whole genome shotgun (WGS) entry which is preliminary data.</text>
</comment>
<feature type="domain" description="AB hydrolase-1" evidence="4">
    <location>
        <begin position="94"/>
        <end position="338"/>
    </location>
</feature>
<dbReference type="Proteomes" id="UP001203338">
    <property type="component" value="Unassembled WGS sequence"/>
</dbReference>
<dbReference type="InterPro" id="IPR000952">
    <property type="entry name" value="AB_hydrolase_4_CS"/>
</dbReference>
<name>A0ABT0PHJ1_9GAMM</name>
<organism evidence="5 6">
    <name type="scientific">Parendozoicomonas callyspongiae</name>
    <dbReference type="NCBI Taxonomy" id="2942213"/>
    <lineage>
        <taxon>Bacteria</taxon>
        <taxon>Pseudomonadati</taxon>
        <taxon>Pseudomonadota</taxon>
        <taxon>Gammaproteobacteria</taxon>
        <taxon>Oceanospirillales</taxon>
        <taxon>Endozoicomonadaceae</taxon>
        <taxon>Parendozoicomonas</taxon>
    </lineage>
</organism>
<protein>
    <submittedName>
        <fullName evidence="5">Hydrolase</fullName>
    </submittedName>
</protein>
<keyword evidence="2" id="KW-0719">Serine esterase</keyword>
<dbReference type="InterPro" id="IPR029058">
    <property type="entry name" value="AB_hydrolase_fold"/>
</dbReference>
<dbReference type="InterPro" id="IPR012020">
    <property type="entry name" value="ABHD4"/>
</dbReference>
<evidence type="ECO:0000313" key="6">
    <source>
        <dbReference type="Proteomes" id="UP001203338"/>
    </source>
</evidence>
<dbReference type="EMBL" id="JAMFLX010000017">
    <property type="protein sequence ID" value="MCL6270845.1"/>
    <property type="molecule type" value="Genomic_DNA"/>
</dbReference>
<dbReference type="PANTHER" id="PTHR10794">
    <property type="entry name" value="ABHYDROLASE DOMAIN-CONTAINING PROTEIN"/>
    <property type="match status" value="1"/>
</dbReference>
<reference evidence="5 6" key="1">
    <citation type="submission" date="2022-05" db="EMBL/GenBank/DDBJ databases">
        <authorList>
            <person name="Park J.-S."/>
        </authorList>
    </citation>
    <scope>NUCLEOTIDE SEQUENCE [LARGE SCALE GENOMIC DNA]</scope>
    <source>
        <strain evidence="5 6">2012CJ34-2</strain>
    </source>
</reference>
<dbReference type="SUPFAM" id="SSF53474">
    <property type="entry name" value="alpha/beta-Hydrolases"/>
    <property type="match status" value="1"/>
</dbReference>
<comment type="similarity">
    <text evidence="1">Belongs to the AB hydrolase superfamily. AB hydrolase 4 family.</text>
</comment>
<keyword evidence="6" id="KW-1185">Reference proteome</keyword>
<dbReference type="NCBIfam" id="NF008218">
    <property type="entry name" value="PRK10985.1"/>
    <property type="match status" value="1"/>
</dbReference>
<dbReference type="PANTHER" id="PTHR10794:SF94">
    <property type="entry name" value="ESTERASE YHET-RELATED"/>
    <property type="match status" value="1"/>
</dbReference>
<proteinExistence type="inferred from homology"/>
<sequence>MFQITGNYGKRREQDNWSPAFIEQIDSGFHMSAGHLPFQTAPWLSSAHMQTLWSPLFRRQEIPERHRERLELADGDFINLDWFGPEDGKKPLTILLHGLTGCSQSKYIVGLQRALAGEGLPSVAMNFRGCGGEPNNLTVGYHSGISSDLKLVLNELSSRFPGRTLRAVGYSLGGNVLLKYQGENGGKSLLDAAVAVSVPFELDQCSRRIDQGFSRVYRNRFMQELKEYVAVKKEHFRKHDWHDRLKTMDELGCVENLTTFYEYDDQVTAPLHGYSSAEDYYRKCSSRGFLGHITKPTLILQASDDPFLFTYSVPEQDELSSSTQMELSSGGGHVGFISSDGLKPVYWLEQRIPQFLRGYP</sequence>
<dbReference type="PIRSF" id="PIRSF005211">
    <property type="entry name" value="Ab_hydro_YheT"/>
    <property type="match status" value="1"/>
</dbReference>
<evidence type="ECO:0000256" key="1">
    <source>
        <dbReference type="ARBA" id="ARBA00010884"/>
    </source>
</evidence>
<gene>
    <name evidence="5" type="ORF">M3P05_13020</name>
</gene>
<dbReference type="InterPro" id="IPR050960">
    <property type="entry name" value="AB_hydrolase_4_sf"/>
</dbReference>
<dbReference type="Pfam" id="PF00561">
    <property type="entry name" value="Abhydrolase_1"/>
    <property type="match status" value="1"/>
</dbReference>
<dbReference type="InterPro" id="IPR000073">
    <property type="entry name" value="AB_hydrolase_1"/>
</dbReference>